<comment type="caution">
    <text evidence="8">Lacks conserved residue(s) required for the propagation of feature annotation.</text>
</comment>
<name>A0A1H0AWA7_9BACL</name>
<dbReference type="GO" id="GO:0005829">
    <property type="term" value="C:cytosol"/>
    <property type="evidence" value="ECO:0007669"/>
    <property type="project" value="TreeGrafter"/>
</dbReference>
<dbReference type="EMBL" id="FNHW01000003">
    <property type="protein sequence ID" value="SDN37702.1"/>
    <property type="molecule type" value="Genomic_DNA"/>
</dbReference>
<keyword evidence="5 8" id="KW-0210">Decarboxylase</keyword>
<feature type="binding site" evidence="8">
    <location>
        <position position="163"/>
    </location>
    <ligand>
        <name>substrate</name>
    </ligand>
</feature>
<feature type="domain" description="Uroporphyrinogen decarboxylase (URO-D)" evidence="11">
    <location>
        <begin position="34"/>
        <end position="43"/>
    </location>
</feature>
<organism evidence="12 13">
    <name type="scientific">Fictibacillus solisalsi</name>
    <dbReference type="NCBI Taxonomy" id="459525"/>
    <lineage>
        <taxon>Bacteria</taxon>
        <taxon>Bacillati</taxon>
        <taxon>Bacillota</taxon>
        <taxon>Bacilli</taxon>
        <taxon>Bacillales</taxon>
        <taxon>Fictibacillaceae</taxon>
        <taxon>Fictibacillus</taxon>
    </lineage>
</organism>
<evidence type="ECO:0000313" key="13">
    <source>
        <dbReference type="Proteomes" id="UP000199544"/>
    </source>
</evidence>
<dbReference type="EC" id="4.1.1.37" evidence="3 8"/>
<keyword evidence="6 8" id="KW-0456">Lyase</keyword>
<dbReference type="GO" id="GO:0004853">
    <property type="term" value="F:uroporphyrinogen decarboxylase activity"/>
    <property type="evidence" value="ECO:0007669"/>
    <property type="project" value="UniProtKB-UniRule"/>
</dbReference>
<dbReference type="GO" id="GO:0006782">
    <property type="term" value="P:protoporphyrinogen IX biosynthetic process"/>
    <property type="evidence" value="ECO:0007669"/>
    <property type="project" value="UniProtKB-UniRule"/>
</dbReference>
<accession>A0A1H0AWA7</accession>
<evidence type="ECO:0000256" key="10">
    <source>
        <dbReference type="RuleBase" id="RU004169"/>
    </source>
</evidence>
<feature type="binding site" evidence="8">
    <location>
        <position position="58"/>
    </location>
    <ligand>
        <name>substrate</name>
    </ligand>
</feature>
<evidence type="ECO:0000313" key="12">
    <source>
        <dbReference type="EMBL" id="SDN37702.1"/>
    </source>
</evidence>
<feature type="binding site" evidence="8">
    <location>
        <position position="88"/>
    </location>
    <ligand>
        <name>substrate</name>
    </ligand>
</feature>
<comment type="similarity">
    <text evidence="2 8 10">Belongs to the uroporphyrinogen decarboxylase family.</text>
</comment>
<comment type="subunit">
    <text evidence="8">Homodimer.</text>
</comment>
<feature type="binding site" evidence="8">
    <location>
        <begin position="39"/>
        <end position="43"/>
    </location>
    <ligand>
        <name>substrate</name>
    </ligand>
</feature>
<keyword evidence="13" id="KW-1185">Reference proteome</keyword>
<dbReference type="SUPFAM" id="SSF51726">
    <property type="entry name" value="UROD/MetE-like"/>
    <property type="match status" value="1"/>
</dbReference>
<feature type="site" description="Transition state stabilizer" evidence="8">
    <location>
        <position position="88"/>
    </location>
</feature>
<evidence type="ECO:0000256" key="7">
    <source>
        <dbReference type="ARBA" id="ARBA00023244"/>
    </source>
</evidence>
<dbReference type="UniPathway" id="UPA00251">
    <property type="reaction ID" value="UER00321"/>
</dbReference>
<dbReference type="PROSITE" id="PS00906">
    <property type="entry name" value="UROD_1"/>
    <property type="match status" value="1"/>
</dbReference>
<dbReference type="STRING" id="459525.SAMN04488137_4255"/>
<dbReference type="FunFam" id="3.20.20.210:FF:000005">
    <property type="entry name" value="Uroporphyrinogen decarboxylase"/>
    <property type="match status" value="1"/>
</dbReference>
<comment type="catalytic activity">
    <reaction evidence="8 9">
        <text>uroporphyrinogen III + 4 H(+) = coproporphyrinogen III + 4 CO2</text>
        <dbReference type="Rhea" id="RHEA:19865"/>
        <dbReference type="ChEBI" id="CHEBI:15378"/>
        <dbReference type="ChEBI" id="CHEBI:16526"/>
        <dbReference type="ChEBI" id="CHEBI:57308"/>
        <dbReference type="ChEBI" id="CHEBI:57309"/>
        <dbReference type="EC" id="4.1.1.37"/>
    </reaction>
</comment>
<dbReference type="InterPro" id="IPR000257">
    <property type="entry name" value="Uroporphyrinogen_deCOase"/>
</dbReference>
<dbReference type="InterPro" id="IPR006361">
    <property type="entry name" value="Uroporphyrinogen_deCO2ase_HemE"/>
</dbReference>
<comment type="pathway">
    <text evidence="1 8 9">Porphyrin-containing compound metabolism; protoporphyrin-IX biosynthesis; coproporphyrinogen-III from 5-aminolevulinate: step 4/4.</text>
</comment>
<dbReference type="Proteomes" id="UP000199544">
    <property type="component" value="Unassembled WGS sequence"/>
</dbReference>
<proteinExistence type="inferred from homology"/>
<protein>
    <recommendedName>
        <fullName evidence="3 8">Uroporphyrinogen decarboxylase</fullName>
        <shortName evidence="8">UPD</shortName>
        <shortName evidence="8">URO-D</shortName>
        <ecNumber evidence="3 8">4.1.1.37</ecNumber>
    </recommendedName>
</protein>
<evidence type="ECO:0000256" key="9">
    <source>
        <dbReference type="RuleBase" id="RU000554"/>
    </source>
</evidence>
<comment type="function">
    <text evidence="8">Catalyzes the decarboxylation of four acetate groups of uroporphyrinogen-III to yield coproporphyrinogen-III.</text>
</comment>
<gene>
    <name evidence="8" type="primary">hemE</name>
    <name evidence="12" type="ORF">SAMN04488137_4255</name>
</gene>
<evidence type="ECO:0000256" key="2">
    <source>
        <dbReference type="ARBA" id="ARBA00009935"/>
    </source>
</evidence>
<evidence type="ECO:0000256" key="8">
    <source>
        <dbReference type="HAMAP-Rule" id="MF_00218"/>
    </source>
</evidence>
<feature type="binding site" evidence="8">
    <location>
        <position position="218"/>
    </location>
    <ligand>
        <name>substrate</name>
    </ligand>
</feature>
<dbReference type="HAMAP" id="MF_00218">
    <property type="entry name" value="URO_D"/>
    <property type="match status" value="1"/>
</dbReference>
<keyword evidence="4 8" id="KW-0963">Cytoplasm</keyword>
<keyword evidence="7 8" id="KW-0627">Porphyrin biosynthesis</keyword>
<dbReference type="AlphaFoldDB" id="A0A1H0AWA7"/>
<dbReference type="InterPro" id="IPR038071">
    <property type="entry name" value="UROD/MetE-like_sf"/>
</dbReference>
<dbReference type="NCBIfam" id="TIGR01464">
    <property type="entry name" value="hemE"/>
    <property type="match status" value="1"/>
</dbReference>
<dbReference type="PANTHER" id="PTHR21091:SF169">
    <property type="entry name" value="UROPORPHYRINOGEN DECARBOXYLASE"/>
    <property type="match status" value="1"/>
</dbReference>
<reference evidence="13" key="1">
    <citation type="submission" date="2016-10" db="EMBL/GenBank/DDBJ databases">
        <authorList>
            <person name="Varghese N."/>
            <person name="Submissions S."/>
        </authorList>
    </citation>
    <scope>NUCLEOTIDE SEQUENCE [LARGE SCALE GENOMIC DNA]</scope>
    <source>
        <strain evidence="13">CGMCC 1.6854</strain>
    </source>
</reference>
<evidence type="ECO:0000256" key="1">
    <source>
        <dbReference type="ARBA" id="ARBA00004804"/>
    </source>
</evidence>
<comment type="subcellular location">
    <subcellularLocation>
        <location evidence="8">Cytoplasm</location>
    </subcellularLocation>
</comment>
<evidence type="ECO:0000259" key="11">
    <source>
        <dbReference type="PROSITE" id="PS00906"/>
    </source>
</evidence>
<sequence>MDRAFASKQKGVLMLMMNEEFLKACRKEENSFVPVWYMRQAGRSQPEYRKLKEKYSLFDITHRPELCAQVTKLPVDQHGVDAAILYKDIMSPVPALGVNVEIKSGVGPVIDAPVRTMEDVEKLGMIKPQKDVPYVLETIQLLRQQLDVPLITFAGAPFTIASYMIEGGPSRDYHHTKAFMYSDPEAWFLLMDKLGDMTIAYAKAQIASGAQAFQIFDSWVGALNAEDFRHYIKPVMNRIFSELRTEGVPLILYGTGARHLLQDWNDLPIDVIGLDWRTSPREAREMGVTKALQGNLDPSILLAPWKVIEEKAMQILNEGMEEPGFIFNVGKGIFPQVQVETLQRLTAFIHEYSSKKLG</sequence>
<dbReference type="CDD" id="cd00717">
    <property type="entry name" value="URO-D"/>
    <property type="match status" value="1"/>
</dbReference>
<dbReference type="Gene3D" id="3.20.20.210">
    <property type="match status" value="1"/>
</dbReference>
<dbReference type="Pfam" id="PF01208">
    <property type="entry name" value="URO-D"/>
    <property type="match status" value="1"/>
</dbReference>
<evidence type="ECO:0000256" key="4">
    <source>
        <dbReference type="ARBA" id="ARBA00022490"/>
    </source>
</evidence>
<dbReference type="PANTHER" id="PTHR21091">
    <property type="entry name" value="METHYLTETRAHYDROFOLATE:HOMOCYSTEINE METHYLTRANSFERASE RELATED"/>
    <property type="match status" value="1"/>
</dbReference>
<evidence type="ECO:0000256" key="3">
    <source>
        <dbReference type="ARBA" id="ARBA00012288"/>
    </source>
</evidence>
<evidence type="ECO:0000256" key="5">
    <source>
        <dbReference type="ARBA" id="ARBA00022793"/>
    </source>
</evidence>
<evidence type="ECO:0000256" key="6">
    <source>
        <dbReference type="ARBA" id="ARBA00023239"/>
    </source>
</evidence>